<feature type="compositionally biased region" description="Polar residues" evidence="18">
    <location>
        <begin position="426"/>
        <end position="437"/>
    </location>
</feature>
<evidence type="ECO:0000313" key="22">
    <source>
        <dbReference type="Proteomes" id="UP001152320"/>
    </source>
</evidence>
<comment type="caution">
    <text evidence="21">The sequence shown here is derived from an EMBL/GenBank/DDBJ whole genome shotgun (WGS) entry which is preliminary data.</text>
</comment>
<feature type="compositionally biased region" description="Basic and acidic residues" evidence="18">
    <location>
        <begin position="153"/>
        <end position="162"/>
    </location>
</feature>
<dbReference type="Gene3D" id="3.30.40.10">
    <property type="entry name" value="Zinc/RING finger domain, C3HC4 (zinc finger)"/>
    <property type="match status" value="1"/>
</dbReference>
<feature type="region of interest" description="Disordered" evidence="18">
    <location>
        <begin position="510"/>
        <end position="556"/>
    </location>
</feature>
<comment type="pathway">
    <text evidence="3">Protein modification; protein ubiquitination.</text>
</comment>
<dbReference type="InterPro" id="IPR013083">
    <property type="entry name" value="Znf_RING/FYVE/PHD"/>
</dbReference>
<feature type="domain" description="RING-type" evidence="19">
    <location>
        <begin position="29"/>
        <end position="68"/>
    </location>
</feature>
<feature type="compositionally biased region" description="Polar residues" evidence="18">
    <location>
        <begin position="401"/>
        <end position="411"/>
    </location>
</feature>
<feature type="compositionally biased region" description="Low complexity" evidence="18">
    <location>
        <begin position="194"/>
        <end position="206"/>
    </location>
</feature>
<dbReference type="InterPro" id="IPR003034">
    <property type="entry name" value="SAP_dom"/>
</dbReference>
<feature type="compositionally biased region" description="Basic and acidic residues" evidence="18">
    <location>
        <begin position="678"/>
        <end position="687"/>
    </location>
</feature>
<evidence type="ECO:0000256" key="16">
    <source>
        <dbReference type="ARBA" id="ARBA00082369"/>
    </source>
</evidence>
<evidence type="ECO:0000313" key="21">
    <source>
        <dbReference type="EMBL" id="KAJ8046728.1"/>
    </source>
</evidence>
<evidence type="ECO:0000256" key="8">
    <source>
        <dbReference type="ARBA" id="ARBA00022763"/>
    </source>
</evidence>
<evidence type="ECO:0000256" key="6">
    <source>
        <dbReference type="ARBA" id="ARBA00022679"/>
    </source>
</evidence>
<evidence type="ECO:0000256" key="18">
    <source>
        <dbReference type="SAM" id="MobiDB-lite"/>
    </source>
</evidence>
<evidence type="ECO:0000256" key="15">
    <source>
        <dbReference type="ARBA" id="ARBA00031783"/>
    </source>
</evidence>
<dbReference type="GO" id="GO:0008270">
    <property type="term" value="F:zinc ion binding"/>
    <property type="evidence" value="ECO:0007669"/>
    <property type="project" value="UniProtKB-KW"/>
</dbReference>
<dbReference type="SMART" id="SM00184">
    <property type="entry name" value="RING"/>
    <property type="match status" value="1"/>
</dbReference>
<sequence>MELTSSITDPFDWPITMPELRTIDNLLRCGICCEFFNIAMILPKCSHNYCSQCIRRYMNYKTQCPACNTPAVEGEIRNNKVLDEIVKNFIQVRPHVLKLCKGQSQRSETGSEKVTPARTRKDARKTPKSSETVLTPGTAFAVQETSKFFTTETPKRPHKSEPDTPLNRSNEENINPSSTNEDEDVVILDDDPPQDTSSPSSSKSPPSNVPATRSDKSSCPVCSVPVAIKHINTHLDLCLRRGSEKPAKRRTEKRKPLPKLVYNIMSDKELRRKLKEYKLSSQGSRKELIRRIQEYTVLYNAQCDSDDPTPVEDVIKYYERMERIRTKPLQKSSSQSFKLKVEKGQTEAEILNSQKEYLRHHNKQFEDLLKNAKKSMKKRMTSPATPERSATSSSETESESKTNTVVTGSESNSEDPVGQINLAKEGNSSDSIQKGSEMQESALNLENITDASVAKTMTESVPALEAKSTTENVRAHEVKSISESVHAHEAKSMTENVSANCLPVDPEKKLQKMDTENSEASFVSKETEMTGNEGGKGSMKSHEMTRNKDGEDSSGRELERNIFQENVLPAERNEFLENQVEKEGSSIASEGRNFKSESQVINHVTGQTYQVPFEVMDQTSPVFGKDFSVTSVVRSVDHDQDSSSQEQQDVATGSDKKMARNKLRRKRKTVLEQLEADLSNKTEEWTKRASKRNKKS</sequence>
<keyword evidence="6" id="KW-0808">Transferase</keyword>
<keyword evidence="11" id="KW-0862">Zinc</keyword>
<comment type="subcellular location">
    <subcellularLocation>
        <location evidence="2">Nucleus</location>
    </subcellularLocation>
</comment>
<dbReference type="EC" id="2.3.2.27" evidence="5"/>
<evidence type="ECO:0000256" key="3">
    <source>
        <dbReference type="ARBA" id="ARBA00004906"/>
    </source>
</evidence>
<keyword evidence="7" id="KW-0479">Metal-binding</keyword>
<dbReference type="GO" id="GO:0006301">
    <property type="term" value="P:DNA damage tolerance"/>
    <property type="evidence" value="ECO:0007669"/>
    <property type="project" value="InterPro"/>
</dbReference>
<dbReference type="PROSITE" id="PS50800">
    <property type="entry name" value="SAP"/>
    <property type="match status" value="1"/>
</dbReference>
<feature type="compositionally biased region" description="Polar residues" evidence="18">
    <location>
        <begin position="143"/>
        <end position="152"/>
    </location>
</feature>
<evidence type="ECO:0000256" key="14">
    <source>
        <dbReference type="ARBA" id="ARBA00023242"/>
    </source>
</evidence>
<evidence type="ECO:0000256" key="10">
    <source>
        <dbReference type="ARBA" id="ARBA00022786"/>
    </source>
</evidence>
<dbReference type="InterPro" id="IPR017907">
    <property type="entry name" value="Znf_RING_CS"/>
</dbReference>
<dbReference type="GO" id="GO:0003697">
    <property type="term" value="F:single-stranded DNA binding"/>
    <property type="evidence" value="ECO:0007669"/>
    <property type="project" value="InterPro"/>
</dbReference>
<comment type="catalytic activity">
    <reaction evidence="1">
        <text>S-ubiquitinyl-[E2 ubiquitin-conjugating enzyme]-L-cysteine + [acceptor protein]-L-lysine = [E2 ubiquitin-conjugating enzyme]-L-cysteine + N(6)-ubiquitinyl-[acceptor protein]-L-lysine.</text>
        <dbReference type="EC" id="2.3.2.27"/>
    </reaction>
</comment>
<dbReference type="InterPro" id="IPR001841">
    <property type="entry name" value="Znf_RING"/>
</dbReference>
<evidence type="ECO:0000256" key="12">
    <source>
        <dbReference type="ARBA" id="ARBA00023125"/>
    </source>
</evidence>
<organism evidence="21 22">
    <name type="scientific">Holothuria leucospilota</name>
    <name type="common">Black long sea cucumber</name>
    <name type="synonym">Mertensiothuria leucospilota</name>
    <dbReference type="NCBI Taxonomy" id="206669"/>
    <lineage>
        <taxon>Eukaryota</taxon>
        <taxon>Metazoa</taxon>
        <taxon>Echinodermata</taxon>
        <taxon>Eleutherozoa</taxon>
        <taxon>Echinozoa</taxon>
        <taxon>Holothuroidea</taxon>
        <taxon>Aspidochirotacea</taxon>
        <taxon>Aspidochirotida</taxon>
        <taxon>Holothuriidae</taxon>
        <taxon>Holothuria</taxon>
    </lineage>
</organism>
<feature type="domain" description="SAP" evidence="20">
    <location>
        <begin position="262"/>
        <end position="296"/>
    </location>
</feature>
<dbReference type="SUPFAM" id="SSF57850">
    <property type="entry name" value="RING/U-box"/>
    <property type="match status" value="1"/>
</dbReference>
<evidence type="ECO:0000259" key="20">
    <source>
        <dbReference type="PROSITE" id="PS50800"/>
    </source>
</evidence>
<feature type="region of interest" description="Disordered" evidence="18">
    <location>
        <begin position="635"/>
        <end position="696"/>
    </location>
</feature>
<proteinExistence type="inferred from homology"/>
<feature type="region of interest" description="Disordered" evidence="18">
    <location>
        <begin position="101"/>
        <end position="219"/>
    </location>
</feature>
<keyword evidence="12" id="KW-0238">DNA-binding</keyword>
<dbReference type="Pfam" id="PF02037">
    <property type="entry name" value="SAP"/>
    <property type="match status" value="1"/>
</dbReference>
<evidence type="ECO:0000256" key="11">
    <source>
        <dbReference type="ARBA" id="ARBA00022833"/>
    </source>
</evidence>
<dbReference type="GO" id="GO:0097505">
    <property type="term" value="C:Rad6-Rad18 complex"/>
    <property type="evidence" value="ECO:0007669"/>
    <property type="project" value="TreeGrafter"/>
</dbReference>
<feature type="region of interest" description="Disordered" evidence="18">
    <location>
        <begin position="374"/>
        <end position="437"/>
    </location>
</feature>
<dbReference type="GO" id="GO:0006281">
    <property type="term" value="P:DNA repair"/>
    <property type="evidence" value="ECO:0007669"/>
    <property type="project" value="UniProtKB-KW"/>
</dbReference>
<dbReference type="GO" id="GO:0005634">
    <property type="term" value="C:nucleus"/>
    <property type="evidence" value="ECO:0007669"/>
    <property type="project" value="UniProtKB-SubCell"/>
</dbReference>
<dbReference type="PROSITE" id="PS00518">
    <property type="entry name" value="ZF_RING_1"/>
    <property type="match status" value="1"/>
</dbReference>
<dbReference type="FunFam" id="3.30.40.10:FF:000172">
    <property type="entry name" value="E3 ubiquitin-protein ligase RAD18"/>
    <property type="match status" value="1"/>
</dbReference>
<feature type="compositionally biased region" description="Acidic residues" evidence="18">
    <location>
        <begin position="180"/>
        <end position="193"/>
    </location>
</feature>
<protein>
    <recommendedName>
        <fullName evidence="5">RING-type E3 ubiquitin transferase</fullName>
        <ecNumber evidence="5">2.3.2.27</ecNumber>
    </recommendedName>
    <alternativeName>
        <fullName evidence="15 16">RING-type E3 ubiquitin transferase RAD18</fullName>
    </alternativeName>
</protein>
<evidence type="ECO:0000256" key="13">
    <source>
        <dbReference type="ARBA" id="ARBA00023204"/>
    </source>
</evidence>
<evidence type="ECO:0000256" key="7">
    <source>
        <dbReference type="ARBA" id="ARBA00022723"/>
    </source>
</evidence>
<keyword evidence="14" id="KW-0539">Nucleus</keyword>
<keyword evidence="8" id="KW-0227">DNA damage</keyword>
<accession>A0A9Q1CK56</accession>
<dbReference type="CDD" id="cd16529">
    <property type="entry name" value="RING-HC_RAD18"/>
    <property type="match status" value="1"/>
</dbReference>
<dbReference type="OrthoDB" id="9049620at2759"/>
<evidence type="ECO:0000256" key="9">
    <source>
        <dbReference type="ARBA" id="ARBA00022771"/>
    </source>
</evidence>
<keyword evidence="22" id="KW-1185">Reference proteome</keyword>
<dbReference type="InterPro" id="IPR039577">
    <property type="entry name" value="Rad18"/>
</dbReference>
<keyword evidence="10" id="KW-0833">Ubl conjugation pathway</keyword>
<evidence type="ECO:0000256" key="17">
    <source>
        <dbReference type="PROSITE-ProRule" id="PRU00175"/>
    </source>
</evidence>
<reference evidence="21" key="1">
    <citation type="submission" date="2021-10" db="EMBL/GenBank/DDBJ databases">
        <title>Tropical sea cucumber genome reveals ecological adaptation and Cuvierian tubules defense mechanism.</title>
        <authorList>
            <person name="Chen T."/>
        </authorList>
    </citation>
    <scope>NUCLEOTIDE SEQUENCE</scope>
    <source>
        <strain evidence="21">Nanhai2018</strain>
        <tissue evidence="21">Muscle</tissue>
    </source>
</reference>
<dbReference type="SMART" id="SM00734">
    <property type="entry name" value="ZnF_Rad18"/>
    <property type="match status" value="1"/>
</dbReference>
<dbReference type="GO" id="GO:0061630">
    <property type="term" value="F:ubiquitin protein ligase activity"/>
    <property type="evidence" value="ECO:0007669"/>
    <property type="project" value="UniProtKB-EC"/>
</dbReference>
<comment type="similarity">
    <text evidence="4">Belongs to the RAD18 family.</text>
</comment>
<keyword evidence="9 17" id="KW-0863">Zinc-finger</keyword>
<feature type="compositionally biased region" description="Low complexity" evidence="18">
    <location>
        <begin position="381"/>
        <end position="395"/>
    </location>
</feature>
<feature type="compositionally biased region" description="Basic and acidic residues" evidence="18">
    <location>
        <begin position="540"/>
        <end position="556"/>
    </location>
</feature>
<dbReference type="InterPro" id="IPR006642">
    <property type="entry name" value="Rad18_UBZ4"/>
</dbReference>
<feature type="compositionally biased region" description="Basic residues" evidence="18">
    <location>
        <begin position="659"/>
        <end position="668"/>
    </location>
</feature>
<dbReference type="SMART" id="SM00513">
    <property type="entry name" value="SAP"/>
    <property type="match status" value="1"/>
</dbReference>
<evidence type="ECO:0000256" key="1">
    <source>
        <dbReference type="ARBA" id="ARBA00000900"/>
    </source>
</evidence>
<keyword evidence="13" id="KW-0234">DNA repair</keyword>
<dbReference type="Gene3D" id="3.30.160.60">
    <property type="entry name" value="Classic Zinc Finger"/>
    <property type="match status" value="1"/>
</dbReference>
<dbReference type="Proteomes" id="UP001152320">
    <property type="component" value="Chromosome 2"/>
</dbReference>
<name>A0A9Q1CK56_HOLLE</name>
<evidence type="ECO:0000256" key="5">
    <source>
        <dbReference type="ARBA" id="ARBA00012483"/>
    </source>
</evidence>
<dbReference type="PANTHER" id="PTHR14134">
    <property type="entry name" value="E3 UBIQUITIN-PROTEIN LIGASE RAD18"/>
    <property type="match status" value="1"/>
</dbReference>
<evidence type="ECO:0000259" key="19">
    <source>
        <dbReference type="PROSITE" id="PS50089"/>
    </source>
</evidence>
<gene>
    <name evidence="21" type="ORF">HOLleu_05502</name>
</gene>
<feature type="compositionally biased region" description="Polar residues" evidence="18">
    <location>
        <begin position="166"/>
        <end position="179"/>
    </location>
</feature>
<dbReference type="PROSITE" id="PS50089">
    <property type="entry name" value="ZF_RING_2"/>
    <property type="match status" value="1"/>
</dbReference>
<dbReference type="Pfam" id="PF13923">
    <property type="entry name" value="zf-C3HC4_2"/>
    <property type="match status" value="1"/>
</dbReference>
<dbReference type="GO" id="GO:0006513">
    <property type="term" value="P:protein monoubiquitination"/>
    <property type="evidence" value="ECO:0007669"/>
    <property type="project" value="InterPro"/>
</dbReference>
<dbReference type="AlphaFoldDB" id="A0A9Q1CK56"/>
<evidence type="ECO:0000256" key="4">
    <source>
        <dbReference type="ARBA" id="ARBA00009506"/>
    </source>
</evidence>
<dbReference type="EMBL" id="JAIZAY010000002">
    <property type="protein sequence ID" value="KAJ8046728.1"/>
    <property type="molecule type" value="Genomic_DNA"/>
</dbReference>
<evidence type="ECO:0000256" key="2">
    <source>
        <dbReference type="ARBA" id="ARBA00004123"/>
    </source>
</evidence>
<dbReference type="PANTHER" id="PTHR14134:SF2">
    <property type="entry name" value="E3 UBIQUITIN-PROTEIN LIGASE RAD18"/>
    <property type="match status" value="1"/>
</dbReference>